<evidence type="ECO:0000313" key="3">
    <source>
        <dbReference type="EMBL" id="QIW95717.1"/>
    </source>
</evidence>
<dbReference type="AlphaFoldDB" id="A0A6H0XM69"/>
<sequence>MSTSNTTSDSTTQPNGRKRLPPNYARVAIPLPLSKSKTNGQPGPTVKGNVNGESKESQAQKTQVDTPEPSKVTVVSENTERDDESNGVHAASAPNSGMATPASSGEPVVAAHEPSTLRRPTQLRTQLPPDFVPSNGHPTPQTAGSESSPAGSQGFITGTQTAKAGAARIVFGSDSSNNPSPVPPAYNVFTPPRQVQHHSPHASVFMPPSHAHHLSEPYHNYSNTYDHVTSTPPHQAFLTHNPRDSRDSSFHPDAASRSYAGHARSVNGRHMNDSHDFSAPPGLQPFLYSTPSSARNALDNTVALGHHISALFASEDFSDVSLQMTLENDHSSTSVAGHKVVLARSLPLYRLIAGNPGTTQIDVMLSGKWHDLRAFQEALSWLYVCSLLGDASDVPLKVPGDNNSARLRYALAYVEAGQFLSLLPVSQRGVEISSTLLAWDNLHIALEYALEGGLHQSWTQGHAAGMNGNHVNGASSPVHDPAATQLLYSIMDFMAASLPRDLFIDTSAPDLKELARLPEALAEGPAAQERSVTHRSSRSINDPRLSRIRFGELGGPSALARLISSVLFSLPFPLLSILVQHPVLTERVGATGLANLARSVVAEREVRRIRASQVLSKDEQGKSNELLYQKEVITSNNGSPSGIQLSRQHIPDA</sequence>
<evidence type="ECO:0000256" key="1">
    <source>
        <dbReference type="SAM" id="MobiDB-lite"/>
    </source>
</evidence>
<feature type="region of interest" description="Disordered" evidence="1">
    <location>
        <begin position="1"/>
        <end position="155"/>
    </location>
</feature>
<name>A0A6H0XM69_9PEZI</name>
<reference evidence="3 4" key="1">
    <citation type="journal article" date="2016" name="Sci. Rep.">
        <title>Peltaster fructicola genome reveals evolution from an invasive phytopathogen to an ectophytic parasite.</title>
        <authorList>
            <person name="Xu C."/>
            <person name="Chen H."/>
            <person name="Gleason M.L."/>
            <person name="Xu J.R."/>
            <person name="Liu H."/>
            <person name="Zhang R."/>
            <person name="Sun G."/>
        </authorList>
    </citation>
    <scope>NUCLEOTIDE SEQUENCE [LARGE SCALE GENOMIC DNA]</scope>
    <source>
        <strain evidence="3 4">LNHT1506</strain>
    </source>
</reference>
<accession>A0A6H0XM69</accession>
<organism evidence="3 4">
    <name type="scientific">Peltaster fructicola</name>
    <dbReference type="NCBI Taxonomy" id="286661"/>
    <lineage>
        <taxon>Eukaryota</taxon>
        <taxon>Fungi</taxon>
        <taxon>Dikarya</taxon>
        <taxon>Ascomycota</taxon>
        <taxon>Pezizomycotina</taxon>
        <taxon>Dothideomycetes</taxon>
        <taxon>Dothideomycetes incertae sedis</taxon>
        <taxon>Peltaster</taxon>
    </lineage>
</organism>
<keyword evidence="4" id="KW-1185">Reference proteome</keyword>
<dbReference type="OrthoDB" id="5329403at2759"/>
<proteinExistence type="predicted"/>
<protein>
    <recommendedName>
        <fullName evidence="2">BTB domain-containing protein</fullName>
    </recommendedName>
</protein>
<evidence type="ECO:0000313" key="4">
    <source>
        <dbReference type="Proteomes" id="UP000503462"/>
    </source>
</evidence>
<gene>
    <name evidence="3" type="ORF">AMS68_001235</name>
</gene>
<feature type="domain" description="BTB" evidence="2">
    <location>
        <begin position="318"/>
        <end position="383"/>
    </location>
</feature>
<dbReference type="InterPro" id="IPR000210">
    <property type="entry name" value="BTB/POZ_dom"/>
</dbReference>
<dbReference type="PROSITE" id="PS50097">
    <property type="entry name" value="BTB"/>
    <property type="match status" value="1"/>
</dbReference>
<feature type="compositionally biased region" description="Polar residues" evidence="1">
    <location>
        <begin position="136"/>
        <end position="155"/>
    </location>
</feature>
<feature type="compositionally biased region" description="Polar residues" evidence="1">
    <location>
        <begin position="93"/>
        <end position="103"/>
    </location>
</feature>
<evidence type="ECO:0000259" key="2">
    <source>
        <dbReference type="PROSITE" id="PS50097"/>
    </source>
</evidence>
<feature type="compositionally biased region" description="Low complexity" evidence="1">
    <location>
        <begin position="1"/>
        <end position="12"/>
    </location>
</feature>
<dbReference type="EMBL" id="CP051139">
    <property type="protein sequence ID" value="QIW95717.1"/>
    <property type="molecule type" value="Genomic_DNA"/>
</dbReference>
<dbReference type="Proteomes" id="UP000503462">
    <property type="component" value="Chromosome 1"/>
</dbReference>